<sequence>MRRFQDLQILSHFGLPRGQWPVILGDRPQSGSRLSFYGPWVYKGTMTPKLFAQIESTSAGAEATNNHLYAPGKLNVENLVIQTASADMRI</sequence>
<dbReference type="AlphaFoldDB" id="A0AAP0M8V4"/>
<evidence type="ECO:0000313" key="2">
    <source>
        <dbReference type="Proteomes" id="UP001428341"/>
    </source>
</evidence>
<dbReference type="EMBL" id="JBCGBO010000005">
    <property type="protein sequence ID" value="KAK9198340.1"/>
    <property type="molecule type" value="Genomic_DNA"/>
</dbReference>
<evidence type="ECO:0000313" key="1">
    <source>
        <dbReference type="EMBL" id="KAK9198340.1"/>
    </source>
</evidence>
<keyword evidence="2" id="KW-1185">Reference proteome</keyword>
<proteinExistence type="predicted"/>
<accession>A0AAP0M8V4</accession>
<protein>
    <submittedName>
        <fullName evidence="1">Uncharacterized protein</fullName>
    </submittedName>
</protein>
<dbReference type="Proteomes" id="UP001428341">
    <property type="component" value="Unassembled WGS sequence"/>
</dbReference>
<comment type="caution">
    <text evidence="1">The sequence shown here is derived from an EMBL/GenBank/DDBJ whole genome shotgun (WGS) entry which is preliminary data.</text>
</comment>
<gene>
    <name evidence="1" type="ORF">WN944_013524</name>
</gene>
<organism evidence="1 2">
    <name type="scientific">Citrus x changshan-huyou</name>
    <dbReference type="NCBI Taxonomy" id="2935761"/>
    <lineage>
        <taxon>Eukaryota</taxon>
        <taxon>Viridiplantae</taxon>
        <taxon>Streptophyta</taxon>
        <taxon>Embryophyta</taxon>
        <taxon>Tracheophyta</taxon>
        <taxon>Spermatophyta</taxon>
        <taxon>Magnoliopsida</taxon>
        <taxon>eudicotyledons</taxon>
        <taxon>Gunneridae</taxon>
        <taxon>Pentapetalae</taxon>
        <taxon>rosids</taxon>
        <taxon>malvids</taxon>
        <taxon>Sapindales</taxon>
        <taxon>Rutaceae</taxon>
        <taxon>Aurantioideae</taxon>
        <taxon>Citrus</taxon>
    </lineage>
</organism>
<name>A0AAP0M8V4_9ROSI</name>
<reference evidence="1 2" key="1">
    <citation type="submission" date="2024-05" db="EMBL/GenBank/DDBJ databases">
        <title>Haplotype-resolved chromosome-level genome assembly of Huyou (Citrus changshanensis).</title>
        <authorList>
            <person name="Miao C."/>
            <person name="Chen W."/>
            <person name="Wu Y."/>
            <person name="Wang L."/>
            <person name="Zhao S."/>
            <person name="Grierson D."/>
            <person name="Xu C."/>
            <person name="Chen K."/>
        </authorList>
    </citation>
    <scope>NUCLEOTIDE SEQUENCE [LARGE SCALE GENOMIC DNA]</scope>
    <source>
        <strain evidence="1">01-14</strain>
        <tissue evidence="1">Leaf</tissue>
    </source>
</reference>